<keyword evidence="1" id="KW-0472">Membrane</keyword>
<dbReference type="AlphaFoldDB" id="A0A7R7EHY1"/>
<name>A0A7R7EHY1_9FIRM</name>
<keyword evidence="1" id="KW-0812">Transmembrane</keyword>
<organism evidence="2 3">
    <name type="scientific">Anaeromicropila herbilytica</name>
    <dbReference type="NCBI Taxonomy" id="2785025"/>
    <lineage>
        <taxon>Bacteria</taxon>
        <taxon>Bacillati</taxon>
        <taxon>Bacillota</taxon>
        <taxon>Clostridia</taxon>
        <taxon>Lachnospirales</taxon>
        <taxon>Lachnospiraceae</taxon>
        <taxon>Anaeromicropila</taxon>
    </lineage>
</organism>
<proteinExistence type="predicted"/>
<evidence type="ECO:0000313" key="3">
    <source>
        <dbReference type="Proteomes" id="UP000595897"/>
    </source>
</evidence>
<evidence type="ECO:0000313" key="2">
    <source>
        <dbReference type="EMBL" id="BCN29039.1"/>
    </source>
</evidence>
<feature type="transmembrane region" description="Helical" evidence="1">
    <location>
        <begin position="92"/>
        <end position="119"/>
    </location>
</feature>
<evidence type="ECO:0000256" key="1">
    <source>
        <dbReference type="SAM" id="Phobius"/>
    </source>
</evidence>
<dbReference type="RefSeq" id="WP_271714338.1">
    <property type="nucleotide sequence ID" value="NZ_AP024169.1"/>
</dbReference>
<dbReference type="EMBL" id="AP024169">
    <property type="protein sequence ID" value="BCN29039.1"/>
    <property type="molecule type" value="Genomic_DNA"/>
</dbReference>
<protein>
    <recommendedName>
        <fullName evidence="4">Peptidase M50 domain-containing protein</fullName>
    </recommendedName>
</protein>
<dbReference type="Proteomes" id="UP000595897">
    <property type="component" value="Chromosome"/>
</dbReference>
<keyword evidence="1" id="KW-1133">Transmembrane helix</keyword>
<feature type="transmembrane region" description="Helical" evidence="1">
    <location>
        <begin position="65"/>
        <end position="85"/>
    </location>
</feature>
<sequence length="184" mass="20988">MDDRIKFILSSLCAIMFAIFLYILLHEFGHTLVAIACGAEITDFSIMKAKMSYFGGNFNQIMKSLLNVAGMLFPVLVCLMFTLFFNRNRKNIFYIYFFTMFFLNTTASILAWVIIPIISMFSTPPAGDDVTKFLINSQWNQLIVVLSAALLIVMMVITALYKGLFKSFLDLLNKISKQEKNHSI</sequence>
<feature type="transmembrane region" description="Helical" evidence="1">
    <location>
        <begin position="139"/>
        <end position="161"/>
    </location>
</feature>
<feature type="transmembrane region" description="Helical" evidence="1">
    <location>
        <begin position="7"/>
        <end position="25"/>
    </location>
</feature>
<evidence type="ECO:0008006" key="4">
    <source>
        <dbReference type="Google" id="ProtNLM"/>
    </source>
</evidence>
<reference evidence="2 3" key="1">
    <citation type="submission" date="2020-11" db="EMBL/GenBank/DDBJ databases">
        <title>Draft genome sequencing of a Lachnospiraceae strain isolated from anoxic soil subjected to BSD treatment.</title>
        <authorList>
            <person name="Uek A."/>
            <person name="Tonouchi A."/>
        </authorList>
    </citation>
    <scope>NUCLEOTIDE SEQUENCE [LARGE SCALE GENOMIC DNA]</scope>
    <source>
        <strain evidence="2 3">TB5</strain>
    </source>
</reference>
<accession>A0A7R7EHY1</accession>
<keyword evidence="3" id="KW-1185">Reference proteome</keyword>
<dbReference type="KEGG" id="ahb:bsdtb5_03340"/>
<gene>
    <name evidence="2" type="ORF">bsdtb5_03340</name>
</gene>